<protein>
    <recommendedName>
        <fullName evidence="3 4">Protein GrpE</fullName>
    </recommendedName>
    <alternativeName>
        <fullName evidence="3">HSP-70 cofactor</fullName>
    </alternativeName>
</protein>
<sequence length="235" mass="26371">MTETTQDEDGSGAAGADADGERTDEQIAALREAQLETVRETDAEELADELAAQRLEIEQLEAALADLEEKLDEKDAEIDDLTSRLKRKQADFQNYKKRMKEKREDEKQRATEDLVERLLDVRDNLKRALDQDDVADLRDGVESTLRQFETELDRENVTPIEPEPGDEVDPERHEVLVRMDSAQPEGTIAEVHRAGYEMAGKVIRTAQVAVSDGSPADEDERTGADEADETESTEE</sequence>
<dbReference type="RefSeq" id="WP_008527346.1">
    <property type="nucleotide sequence ID" value="NC_021921.1"/>
</dbReference>
<organism evidence="9 10">
    <name type="scientific">Halorhabdus tiamatea SARL4B</name>
    <dbReference type="NCBI Taxonomy" id="1033806"/>
    <lineage>
        <taxon>Archaea</taxon>
        <taxon>Methanobacteriati</taxon>
        <taxon>Methanobacteriota</taxon>
        <taxon>Stenosarchaea group</taxon>
        <taxon>Halobacteria</taxon>
        <taxon>Halobacteriales</taxon>
        <taxon>Haloarculaceae</taxon>
        <taxon>Halorhabdus</taxon>
    </lineage>
</organism>
<evidence type="ECO:0000256" key="3">
    <source>
        <dbReference type="HAMAP-Rule" id="MF_01151"/>
    </source>
</evidence>
<dbReference type="Gene3D" id="2.30.22.10">
    <property type="entry name" value="Head domain of nucleotide exchange factor GrpE"/>
    <property type="match status" value="1"/>
</dbReference>
<reference evidence="9 10" key="1">
    <citation type="journal article" date="2011" name="J. Bacteriol.">
        <title>Genome sequence of Halorhabdus tiamatea, the first archaeon isolated from a deep-sea anoxic brine lake.</title>
        <authorList>
            <person name="Antunes A."/>
            <person name="Alam I."/>
            <person name="Bajic V.B."/>
            <person name="Stingl U."/>
        </authorList>
    </citation>
    <scope>NUCLEOTIDE SEQUENCE [LARGE SCALE GENOMIC DNA]</scope>
    <source>
        <strain evidence="9 10">SARL4B</strain>
    </source>
</reference>
<dbReference type="EMBL" id="AFNT02000001">
    <property type="protein sequence ID" value="ERJ07682.1"/>
    <property type="molecule type" value="Genomic_DNA"/>
</dbReference>
<dbReference type="InterPro" id="IPR000740">
    <property type="entry name" value="GrpE"/>
</dbReference>
<evidence type="ECO:0000256" key="1">
    <source>
        <dbReference type="ARBA" id="ARBA00009054"/>
    </source>
</evidence>
<keyword evidence="9" id="KW-0575">Peroxidase</keyword>
<dbReference type="eggNOG" id="arCOG04772">
    <property type="taxonomic scope" value="Archaea"/>
</dbReference>
<dbReference type="HOGENOM" id="CLU_057217_3_0_2"/>
<keyword evidence="6" id="KW-0175">Coiled coil</keyword>
<dbReference type="GO" id="GO:0004601">
    <property type="term" value="F:peroxidase activity"/>
    <property type="evidence" value="ECO:0007669"/>
    <property type="project" value="UniProtKB-KW"/>
</dbReference>
<evidence type="ECO:0000256" key="4">
    <source>
        <dbReference type="RuleBase" id="RU000639"/>
    </source>
</evidence>
<gene>
    <name evidence="3 9" type="primary">grpE</name>
    <name evidence="9" type="ORF">HLRTI_000051</name>
    <name evidence="8" type="ORF">HTIA_0515</name>
</gene>
<dbReference type="HAMAP" id="MF_01151">
    <property type="entry name" value="GrpE"/>
    <property type="match status" value="1"/>
</dbReference>
<evidence type="ECO:0000313" key="10">
    <source>
        <dbReference type="Proteomes" id="UP000003861"/>
    </source>
</evidence>
<feature type="compositionally biased region" description="Acidic residues" evidence="7">
    <location>
        <begin position="1"/>
        <end position="10"/>
    </location>
</feature>
<keyword evidence="11" id="KW-1185">Reference proteome</keyword>
<evidence type="ECO:0000256" key="5">
    <source>
        <dbReference type="RuleBase" id="RU004478"/>
    </source>
</evidence>
<dbReference type="GO" id="GO:0042803">
    <property type="term" value="F:protein homodimerization activity"/>
    <property type="evidence" value="ECO:0007669"/>
    <property type="project" value="InterPro"/>
</dbReference>
<dbReference type="OrthoDB" id="372230at2157"/>
<dbReference type="GO" id="GO:0006457">
    <property type="term" value="P:protein folding"/>
    <property type="evidence" value="ECO:0007669"/>
    <property type="project" value="InterPro"/>
</dbReference>
<feature type="region of interest" description="Disordered" evidence="7">
    <location>
        <begin position="1"/>
        <end position="27"/>
    </location>
</feature>
<dbReference type="SUPFAM" id="SSF58014">
    <property type="entry name" value="Coiled-coil domain of nucleotide exchange factor GrpE"/>
    <property type="match status" value="1"/>
</dbReference>
<feature type="region of interest" description="Disordered" evidence="7">
    <location>
        <begin position="207"/>
        <end position="235"/>
    </location>
</feature>
<accession>F7PMX5</accession>
<dbReference type="GO" id="GO:0000774">
    <property type="term" value="F:adenyl-nucleotide exchange factor activity"/>
    <property type="evidence" value="ECO:0007669"/>
    <property type="project" value="InterPro"/>
</dbReference>
<feature type="coiled-coil region" evidence="6">
    <location>
        <begin position="43"/>
        <end position="105"/>
    </location>
</feature>
<dbReference type="CDD" id="cd00446">
    <property type="entry name" value="GrpE"/>
    <property type="match status" value="1"/>
</dbReference>
<proteinExistence type="inferred from homology"/>
<dbReference type="SUPFAM" id="SSF51064">
    <property type="entry name" value="Head domain of nucleotide exchange factor GrpE"/>
    <property type="match status" value="1"/>
</dbReference>
<dbReference type="GO" id="GO:0051087">
    <property type="term" value="F:protein-folding chaperone binding"/>
    <property type="evidence" value="ECO:0007669"/>
    <property type="project" value="InterPro"/>
</dbReference>
<dbReference type="KEGG" id="hti:HTIA_0515"/>
<evidence type="ECO:0000313" key="8">
    <source>
        <dbReference type="EMBL" id="CCQ32660.1"/>
    </source>
</evidence>
<keyword evidence="2 3" id="KW-0143">Chaperone</keyword>
<reference evidence="8 11" key="3">
    <citation type="journal article" date="2014" name="Environ. Microbiol.">
        <title>Halorhabdus tiamatea: proteogenomics and glycosidase activity measurements identify the first cultivated euryarchaeon from a deep-sea anoxic brine lake as potential polysaccharide degrader.</title>
        <authorList>
            <person name="Werner J."/>
            <person name="Ferrer M."/>
            <person name="Michel G."/>
            <person name="Mann A.J."/>
            <person name="Huang S."/>
            <person name="Juarez S."/>
            <person name="Ciordia S."/>
            <person name="Albar J.P."/>
            <person name="Alcaide M."/>
            <person name="La Cono V."/>
            <person name="Yakimov M.M."/>
            <person name="Antunes A."/>
            <person name="Taborda M."/>
            <person name="Da Costa M.S."/>
            <person name="Amann R.I."/>
            <person name="Gloeckner F.O."/>
            <person name="Golyshina O.V."/>
            <person name="Golyshin P.N."/>
            <person name="Teeling H."/>
        </authorList>
    </citation>
    <scope>NUCLEOTIDE SEQUENCE [LARGE SCALE GENOMIC DNA]</scope>
    <source>
        <strain evidence="11">SARL4B</strain>
        <strain evidence="8">Type strain: SARL4B</strain>
    </source>
</reference>
<dbReference type="PROSITE" id="PS01071">
    <property type="entry name" value="GRPE"/>
    <property type="match status" value="1"/>
</dbReference>
<comment type="function">
    <text evidence="3 4">Participates actively in the response to hyperosmotic and heat shock by preventing the aggregation of stress-denatured proteins, in association with DnaK and GrpE. It is the nucleotide exchange factor for DnaK and may function as a thermosensor. Unfolded proteins bind initially to DnaJ; upon interaction with the DnaJ-bound protein, DnaK hydrolyzes its bound ATP, resulting in the formation of a stable complex. GrpE releases ADP from DnaK; ATP binding to DnaK triggers the release of the substrate protein, thus completing the reaction cycle. Several rounds of ATP-dependent interactions between DnaJ, DnaK and GrpE are required for fully efficient folding.</text>
</comment>
<name>F7PMX5_9EURY</name>
<dbReference type="Proteomes" id="UP000003861">
    <property type="component" value="Unassembled WGS sequence"/>
</dbReference>
<keyword evidence="3 4" id="KW-0346">Stress response</keyword>
<keyword evidence="9" id="KW-0560">Oxidoreductase</keyword>
<evidence type="ECO:0000313" key="9">
    <source>
        <dbReference type="EMBL" id="ERJ07682.1"/>
    </source>
</evidence>
<dbReference type="GeneID" id="23798150"/>
<evidence type="ECO:0000256" key="7">
    <source>
        <dbReference type="SAM" id="MobiDB-lite"/>
    </source>
</evidence>
<dbReference type="Gene3D" id="3.90.20.20">
    <property type="match status" value="1"/>
</dbReference>
<comment type="subunit">
    <text evidence="3">Homodimer.</text>
</comment>
<keyword evidence="3" id="KW-0963">Cytoplasm</keyword>
<dbReference type="PANTHER" id="PTHR21237:SF23">
    <property type="entry name" value="GRPE PROTEIN HOMOLOG, MITOCHONDRIAL"/>
    <property type="match status" value="1"/>
</dbReference>
<feature type="region of interest" description="Disordered" evidence="7">
    <location>
        <begin position="146"/>
        <end position="171"/>
    </location>
</feature>
<dbReference type="EMBL" id="HF571520">
    <property type="protein sequence ID" value="CCQ32660.1"/>
    <property type="molecule type" value="Genomic_DNA"/>
</dbReference>
<dbReference type="Proteomes" id="UP000015381">
    <property type="component" value="Chromosome I"/>
</dbReference>
<dbReference type="InterPro" id="IPR009012">
    <property type="entry name" value="GrpE_head"/>
</dbReference>
<dbReference type="AlphaFoldDB" id="F7PMX5"/>
<comment type="subcellular location">
    <subcellularLocation>
        <location evidence="3">Cytoplasm</location>
    </subcellularLocation>
</comment>
<dbReference type="PANTHER" id="PTHR21237">
    <property type="entry name" value="GRPE PROTEIN"/>
    <property type="match status" value="1"/>
</dbReference>
<dbReference type="GO" id="GO:0051082">
    <property type="term" value="F:unfolded protein binding"/>
    <property type="evidence" value="ECO:0007669"/>
    <property type="project" value="TreeGrafter"/>
</dbReference>
<feature type="compositionally biased region" description="Acidic residues" evidence="7">
    <location>
        <begin position="215"/>
        <end position="235"/>
    </location>
</feature>
<reference evidence="9 10" key="2">
    <citation type="journal article" date="2013" name="PLoS ONE">
        <title>INDIGO - INtegrated Data Warehouse of MIcrobial GenOmes with Examples from the Red Sea Extremophiles.</title>
        <authorList>
            <person name="Alam I."/>
            <person name="Antunes A."/>
            <person name="Kamau A.A."/>
            <person name="Ba Alawi W."/>
            <person name="Kalkatawi M."/>
            <person name="Stingl U."/>
            <person name="Bajic V.B."/>
        </authorList>
    </citation>
    <scope>NUCLEOTIDE SEQUENCE [LARGE SCALE GENOMIC DNA]</scope>
    <source>
        <strain evidence="9 10">SARL4B</strain>
    </source>
</reference>
<dbReference type="GO" id="GO:0005737">
    <property type="term" value="C:cytoplasm"/>
    <property type="evidence" value="ECO:0007669"/>
    <property type="project" value="UniProtKB-SubCell"/>
</dbReference>
<evidence type="ECO:0000256" key="2">
    <source>
        <dbReference type="ARBA" id="ARBA00023186"/>
    </source>
</evidence>
<evidence type="ECO:0000313" key="11">
    <source>
        <dbReference type="Proteomes" id="UP000015381"/>
    </source>
</evidence>
<comment type="similarity">
    <text evidence="1 3 5">Belongs to the GrpE family.</text>
</comment>
<dbReference type="PATRIC" id="fig|1033806.12.peg.512"/>
<dbReference type="Pfam" id="PF01025">
    <property type="entry name" value="GrpE"/>
    <property type="match status" value="1"/>
</dbReference>
<dbReference type="PRINTS" id="PR00773">
    <property type="entry name" value="GRPEPROTEIN"/>
</dbReference>
<dbReference type="InterPro" id="IPR013805">
    <property type="entry name" value="GrpE_CC"/>
</dbReference>
<evidence type="ECO:0000256" key="6">
    <source>
        <dbReference type="SAM" id="Coils"/>
    </source>
</evidence>
<dbReference type="STRING" id="1033806.HTIA_0515"/>